<dbReference type="Proteomes" id="UP000635387">
    <property type="component" value="Unassembled WGS sequence"/>
</dbReference>
<feature type="domain" description="AB hydrolase-1" evidence="1">
    <location>
        <begin position="16"/>
        <end position="252"/>
    </location>
</feature>
<gene>
    <name evidence="2" type="ORF">GCM10017790_16090</name>
</gene>
<accession>A0ABQ3LCK4</accession>
<dbReference type="InterPro" id="IPR000073">
    <property type="entry name" value="AB_hydrolase_1"/>
</dbReference>
<dbReference type="InterPro" id="IPR029058">
    <property type="entry name" value="AB_hydrolase_fold"/>
</dbReference>
<dbReference type="SUPFAM" id="SSF53474">
    <property type="entry name" value="alpha/beta-Hydrolases"/>
    <property type="match status" value="1"/>
</dbReference>
<dbReference type="PRINTS" id="PR00111">
    <property type="entry name" value="ABHYDROLASE"/>
</dbReference>
<dbReference type="InterPro" id="IPR050266">
    <property type="entry name" value="AB_hydrolase_sf"/>
</dbReference>
<dbReference type="PANTHER" id="PTHR43798:SF33">
    <property type="entry name" value="HYDROLASE, PUTATIVE (AFU_ORTHOLOGUE AFUA_2G14860)-RELATED"/>
    <property type="match status" value="1"/>
</dbReference>
<dbReference type="RefSeq" id="WP_191253355.1">
    <property type="nucleotide sequence ID" value="NZ_BNAY01000002.1"/>
</dbReference>
<name>A0ABQ3LCK4_9PSEU</name>
<dbReference type="EMBL" id="BNAY01000002">
    <property type="protein sequence ID" value="GHH08824.1"/>
    <property type="molecule type" value="Genomic_DNA"/>
</dbReference>
<proteinExistence type="predicted"/>
<evidence type="ECO:0000313" key="2">
    <source>
        <dbReference type="EMBL" id="GHH08824.1"/>
    </source>
</evidence>
<organism evidence="2 3">
    <name type="scientific">Amycolatopsis oliviviridis</name>
    <dbReference type="NCBI Taxonomy" id="1471590"/>
    <lineage>
        <taxon>Bacteria</taxon>
        <taxon>Bacillati</taxon>
        <taxon>Actinomycetota</taxon>
        <taxon>Actinomycetes</taxon>
        <taxon>Pseudonocardiales</taxon>
        <taxon>Pseudonocardiaceae</taxon>
        <taxon>Amycolatopsis</taxon>
    </lineage>
</organism>
<dbReference type="Gene3D" id="3.40.50.1820">
    <property type="entry name" value="alpha/beta hydrolase"/>
    <property type="match status" value="1"/>
</dbReference>
<dbReference type="Pfam" id="PF12697">
    <property type="entry name" value="Abhydrolase_6"/>
    <property type="match status" value="1"/>
</dbReference>
<reference evidence="3" key="1">
    <citation type="journal article" date="2019" name="Int. J. Syst. Evol. Microbiol.">
        <title>The Global Catalogue of Microorganisms (GCM) 10K type strain sequencing project: providing services to taxonomists for standard genome sequencing and annotation.</title>
        <authorList>
            <consortium name="The Broad Institute Genomics Platform"/>
            <consortium name="The Broad Institute Genome Sequencing Center for Infectious Disease"/>
            <person name="Wu L."/>
            <person name="Ma J."/>
        </authorList>
    </citation>
    <scope>NUCLEOTIDE SEQUENCE [LARGE SCALE GENOMIC DNA]</scope>
    <source>
        <strain evidence="3">CGMCC 4.7683</strain>
    </source>
</reference>
<dbReference type="PANTHER" id="PTHR43798">
    <property type="entry name" value="MONOACYLGLYCEROL LIPASE"/>
    <property type="match status" value="1"/>
</dbReference>
<comment type="caution">
    <text evidence="2">The sequence shown here is derived from an EMBL/GenBank/DDBJ whole genome shotgun (WGS) entry which is preliminary data.</text>
</comment>
<sequence>MENGGVRVHGESRQPVLLLPGGAESCEGFFPGLVEGLVADPGCRVIVHDRPGTGTSTDDSALADAASHLSALIESLDCGPVVVVGQSLGGAVAVLLARAHPEQVAGLVLLDPTPIDDPRTCAGLERAMGVLGKVSTVPLVRKVFPRVVHTAVVRAARRQELRPDCEAAFVRTADADFPVLARAVRGITALAKEVQGAELPRLPAVVVTADRKPDSAMRRSHERFAAAFGGRVECWPGATHSVHLDHPDETLATVRELVSQVGREA</sequence>
<keyword evidence="3" id="KW-1185">Reference proteome</keyword>
<evidence type="ECO:0000313" key="3">
    <source>
        <dbReference type="Proteomes" id="UP000635387"/>
    </source>
</evidence>
<protein>
    <recommendedName>
        <fullName evidence="1">AB hydrolase-1 domain-containing protein</fullName>
    </recommendedName>
</protein>
<evidence type="ECO:0000259" key="1">
    <source>
        <dbReference type="Pfam" id="PF12697"/>
    </source>
</evidence>